<reference evidence="2" key="1">
    <citation type="submission" date="2018-12" db="EMBL/GenBank/DDBJ databases">
        <title>Complete genome sequence of Paenibacillus sp. MBLB1234.</title>
        <authorList>
            <person name="Nam Y.-D."/>
            <person name="Kang J."/>
            <person name="Chung W.-H."/>
            <person name="Park Y.S."/>
        </authorList>
    </citation>
    <scope>NUCLEOTIDE SEQUENCE [LARGE SCALE GENOMIC DNA]</scope>
    <source>
        <strain evidence="2">MBLB1234</strain>
    </source>
</reference>
<protein>
    <submittedName>
        <fullName evidence="1">Uncharacterized protein</fullName>
    </submittedName>
</protein>
<name>A0A3S9V4X7_9BACL</name>
<dbReference type="Proteomes" id="UP000270678">
    <property type="component" value="Chromosome"/>
</dbReference>
<proteinExistence type="predicted"/>
<organism evidence="1 2">
    <name type="scientific">Paenibacillus lutimineralis</name>
    <dbReference type="NCBI Taxonomy" id="2707005"/>
    <lineage>
        <taxon>Bacteria</taxon>
        <taxon>Bacillati</taxon>
        <taxon>Bacillota</taxon>
        <taxon>Bacilli</taxon>
        <taxon>Bacillales</taxon>
        <taxon>Paenibacillaceae</taxon>
        <taxon>Paenibacillus</taxon>
    </lineage>
</organism>
<evidence type="ECO:0000313" key="2">
    <source>
        <dbReference type="Proteomes" id="UP000270678"/>
    </source>
</evidence>
<dbReference type="RefSeq" id="WP_127003293.1">
    <property type="nucleotide sequence ID" value="NZ_CP034346.1"/>
</dbReference>
<keyword evidence="2" id="KW-1185">Reference proteome</keyword>
<dbReference type="EMBL" id="CP034346">
    <property type="protein sequence ID" value="AZS17601.1"/>
    <property type="molecule type" value="Genomic_DNA"/>
</dbReference>
<evidence type="ECO:0000313" key="1">
    <source>
        <dbReference type="EMBL" id="AZS17601.1"/>
    </source>
</evidence>
<dbReference type="OrthoDB" id="2990399at2"/>
<dbReference type="KEGG" id="plut:EI981_26330"/>
<dbReference type="AlphaFoldDB" id="A0A3S9V4X7"/>
<sequence>MFPYMGWILFSYGFAAAMVHLVHGQYLRMQPGTHKRMHYVLVTHNHEQQMEWYLRALSWYGQWRGNVVKVTVLDEESEDNTLAIAERLGHQNGMELKLTRLAAVSEEDMKLYMLSAEEQQDEAEHRFYIDLRSPGEANKIPYVQV</sequence>
<gene>
    <name evidence="1" type="ORF">EI981_26330</name>
</gene>
<accession>A0A3S9V4X7</accession>